<dbReference type="SUPFAM" id="SSF53850">
    <property type="entry name" value="Periplasmic binding protein-like II"/>
    <property type="match status" value="1"/>
</dbReference>
<keyword evidence="4" id="KW-0804">Transcription</keyword>
<accession>A0A368XL38</accession>
<gene>
    <name evidence="6" type="ORF">DES41_107204</name>
</gene>
<evidence type="ECO:0000256" key="4">
    <source>
        <dbReference type="ARBA" id="ARBA00023163"/>
    </source>
</evidence>
<dbReference type="InterPro" id="IPR005119">
    <property type="entry name" value="LysR_subst-bd"/>
</dbReference>
<dbReference type="PANTHER" id="PTHR30537">
    <property type="entry name" value="HTH-TYPE TRANSCRIPTIONAL REGULATOR"/>
    <property type="match status" value="1"/>
</dbReference>
<evidence type="ECO:0000313" key="6">
    <source>
        <dbReference type="EMBL" id="RCW68683.1"/>
    </source>
</evidence>
<feature type="domain" description="HTH lysR-type" evidence="5">
    <location>
        <begin position="1"/>
        <end position="25"/>
    </location>
</feature>
<proteinExistence type="inferred from homology"/>
<dbReference type="CDD" id="cd08432">
    <property type="entry name" value="PBP2_GcdR_TrpI_HvrB_AmpR_like"/>
    <property type="match status" value="1"/>
</dbReference>
<dbReference type="EMBL" id="QPJK01000007">
    <property type="protein sequence ID" value="RCW68683.1"/>
    <property type="molecule type" value="Genomic_DNA"/>
</dbReference>
<reference evidence="6 7" key="1">
    <citation type="submission" date="2018-07" db="EMBL/GenBank/DDBJ databases">
        <title>Genomic Encyclopedia of Type Strains, Phase IV (KMG-IV): sequencing the most valuable type-strain genomes for metagenomic binning, comparative biology and taxonomic classification.</title>
        <authorList>
            <person name="Goeker M."/>
        </authorList>
    </citation>
    <scope>NUCLEOTIDE SEQUENCE [LARGE SCALE GENOMIC DNA]</scope>
    <source>
        <strain evidence="6 7">DSM 21634</strain>
    </source>
</reference>
<dbReference type="GO" id="GO:0043565">
    <property type="term" value="F:sequence-specific DNA binding"/>
    <property type="evidence" value="ECO:0007669"/>
    <property type="project" value="TreeGrafter"/>
</dbReference>
<comment type="similarity">
    <text evidence="1">Belongs to the LysR transcriptional regulatory family.</text>
</comment>
<dbReference type="InterPro" id="IPR058163">
    <property type="entry name" value="LysR-type_TF_proteobact-type"/>
</dbReference>
<dbReference type="GO" id="GO:0006351">
    <property type="term" value="P:DNA-templated transcription"/>
    <property type="evidence" value="ECO:0007669"/>
    <property type="project" value="TreeGrafter"/>
</dbReference>
<keyword evidence="3" id="KW-0238">DNA-binding</keyword>
<name>A0A368XL38_9BURK</name>
<evidence type="ECO:0000256" key="3">
    <source>
        <dbReference type="ARBA" id="ARBA00023125"/>
    </source>
</evidence>
<organism evidence="6 7">
    <name type="scientific">Pseudorhodoferax soli</name>
    <dbReference type="NCBI Taxonomy" id="545864"/>
    <lineage>
        <taxon>Bacteria</taxon>
        <taxon>Pseudomonadati</taxon>
        <taxon>Pseudomonadota</taxon>
        <taxon>Betaproteobacteria</taxon>
        <taxon>Burkholderiales</taxon>
        <taxon>Comamonadaceae</taxon>
    </lineage>
</organism>
<evidence type="ECO:0000259" key="5">
    <source>
        <dbReference type="PROSITE" id="PS50931"/>
    </source>
</evidence>
<protein>
    <submittedName>
        <fullName evidence="6">LysR family glycine cleavage system transcriptional activator</fullName>
    </submittedName>
</protein>
<dbReference type="GO" id="GO:0003700">
    <property type="term" value="F:DNA-binding transcription factor activity"/>
    <property type="evidence" value="ECO:0007669"/>
    <property type="project" value="InterPro"/>
</dbReference>
<keyword evidence="2" id="KW-0805">Transcription regulation</keyword>
<comment type="caution">
    <text evidence="6">The sequence shown here is derived from an EMBL/GenBank/DDBJ whole genome shotgun (WGS) entry which is preliminary data.</text>
</comment>
<dbReference type="PANTHER" id="PTHR30537:SF74">
    <property type="entry name" value="HTH-TYPE TRANSCRIPTIONAL REGULATOR TRPI"/>
    <property type="match status" value="1"/>
</dbReference>
<sequence>MVRGLEEWLGVPLFSRASGGRARLTVTDGAQGALQDIRAGFDRLWVGLDQLKEQSSRGALTVAVSSAFAGKWLLPRIDGFRSQWPNLDLRLDTSAWLADPSGQGIDIAVRYGAGDWRGLAADRLMAEEVYPVCSPSFIRNASIRTPADLRLQTLIHDVSHDTSTEFVTWESWLAGAGVQRRPVAKDLKITNAAAVLQAASAGQGVALARSVMAEEDIASGSLVRLFPDRKVVSPLAYYAVYKPEAAAKLQLQAFRDWLIAEAQGASFA</sequence>
<evidence type="ECO:0000313" key="7">
    <source>
        <dbReference type="Proteomes" id="UP000252884"/>
    </source>
</evidence>
<dbReference type="Gene3D" id="3.40.190.10">
    <property type="entry name" value="Periplasmic binding protein-like II"/>
    <property type="match status" value="2"/>
</dbReference>
<evidence type="ECO:0000256" key="2">
    <source>
        <dbReference type="ARBA" id="ARBA00023015"/>
    </source>
</evidence>
<dbReference type="AlphaFoldDB" id="A0A368XL38"/>
<dbReference type="PROSITE" id="PS50931">
    <property type="entry name" value="HTH_LYSR"/>
    <property type="match status" value="1"/>
</dbReference>
<evidence type="ECO:0000256" key="1">
    <source>
        <dbReference type="ARBA" id="ARBA00009437"/>
    </source>
</evidence>
<dbReference type="InterPro" id="IPR000847">
    <property type="entry name" value="LysR_HTH_N"/>
</dbReference>
<keyword evidence="7" id="KW-1185">Reference proteome</keyword>
<dbReference type="Proteomes" id="UP000252884">
    <property type="component" value="Unassembled WGS sequence"/>
</dbReference>
<dbReference type="Pfam" id="PF03466">
    <property type="entry name" value="LysR_substrate"/>
    <property type="match status" value="1"/>
</dbReference>